<comment type="caution">
    <text evidence="1">The sequence shown here is derived from an EMBL/GenBank/DDBJ whole genome shotgun (WGS) entry which is preliminary data.</text>
</comment>
<gene>
    <name evidence="1" type="ORF">RchiOBHm_Chr6g0275131</name>
</gene>
<evidence type="ECO:0000313" key="2">
    <source>
        <dbReference type="Proteomes" id="UP000238479"/>
    </source>
</evidence>
<dbReference type="Gramene" id="PRQ24682">
    <property type="protein sequence ID" value="PRQ24682"/>
    <property type="gene ID" value="RchiOBHm_Chr6g0275131"/>
</dbReference>
<protein>
    <submittedName>
        <fullName evidence="1">Uncharacterized protein</fullName>
    </submittedName>
</protein>
<reference evidence="1 2" key="1">
    <citation type="journal article" date="2018" name="Nat. Genet.">
        <title>The Rosa genome provides new insights in the design of modern roses.</title>
        <authorList>
            <person name="Bendahmane M."/>
        </authorList>
    </citation>
    <scope>NUCLEOTIDE SEQUENCE [LARGE SCALE GENOMIC DNA]</scope>
    <source>
        <strain evidence="2">cv. Old Blush</strain>
    </source>
</reference>
<accession>A0A2P6PRY9</accession>
<dbReference type="AlphaFoldDB" id="A0A2P6PRY9"/>
<name>A0A2P6PRY9_ROSCH</name>
<sequence length="49" mass="5806">MALSYVTWDKALPPEAFFIFCYYFFSYSLQIELPNWVSMKVTTALCRRG</sequence>
<dbReference type="Proteomes" id="UP000238479">
    <property type="component" value="Chromosome 6"/>
</dbReference>
<keyword evidence="2" id="KW-1185">Reference proteome</keyword>
<organism evidence="1 2">
    <name type="scientific">Rosa chinensis</name>
    <name type="common">China rose</name>
    <dbReference type="NCBI Taxonomy" id="74649"/>
    <lineage>
        <taxon>Eukaryota</taxon>
        <taxon>Viridiplantae</taxon>
        <taxon>Streptophyta</taxon>
        <taxon>Embryophyta</taxon>
        <taxon>Tracheophyta</taxon>
        <taxon>Spermatophyta</taxon>
        <taxon>Magnoliopsida</taxon>
        <taxon>eudicotyledons</taxon>
        <taxon>Gunneridae</taxon>
        <taxon>Pentapetalae</taxon>
        <taxon>rosids</taxon>
        <taxon>fabids</taxon>
        <taxon>Rosales</taxon>
        <taxon>Rosaceae</taxon>
        <taxon>Rosoideae</taxon>
        <taxon>Rosoideae incertae sedis</taxon>
        <taxon>Rosa</taxon>
    </lineage>
</organism>
<proteinExistence type="predicted"/>
<dbReference type="EMBL" id="PDCK01000044">
    <property type="protein sequence ID" value="PRQ24682.1"/>
    <property type="molecule type" value="Genomic_DNA"/>
</dbReference>
<evidence type="ECO:0000313" key="1">
    <source>
        <dbReference type="EMBL" id="PRQ24682.1"/>
    </source>
</evidence>